<dbReference type="PANTHER" id="PTHR12411">
    <property type="entry name" value="CYSTEINE PROTEASE FAMILY C1-RELATED"/>
    <property type="match status" value="1"/>
</dbReference>
<dbReference type="FunFam" id="3.90.70.10:FF:000067">
    <property type="entry name" value="Senescence-specific cysteine protease"/>
    <property type="match status" value="1"/>
</dbReference>
<evidence type="ECO:0000313" key="11">
    <source>
        <dbReference type="EMBL" id="PNY18001.1"/>
    </source>
</evidence>
<dbReference type="InterPro" id="IPR013201">
    <property type="entry name" value="Prot_inhib_I29"/>
</dbReference>
<reference evidence="11 12" key="2">
    <citation type="journal article" date="2017" name="Front. Plant Sci.">
        <title>Gene Classification and Mining of Molecular Markers Useful in Red Clover (Trifolium pratense) Breeding.</title>
        <authorList>
            <person name="Istvanek J."/>
            <person name="Dluhosova J."/>
            <person name="Dluhos P."/>
            <person name="Patkova L."/>
            <person name="Nedelnik J."/>
            <person name="Repkova J."/>
        </authorList>
    </citation>
    <scope>NUCLEOTIDE SEQUENCE [LARGE SCALE GENOMIC DNA]</scope>
    <source>
        <strain evidence="12">cv. Tatra</strain>
        <tissue evidence="11">Young leaves</tissue>
    </source>
</reference>
<dbReference type="Pfam" id="PF08246">
    <property type="entry name" value="Inhibitor_I29"/>
    <property type="match status" value="1"/>
</dbReference>
<dbReference type="InterPro" id="IPR025660">
    <property type="entry name" value="Pept_his_AS"/>
</dbReference>
<feature type="chain" id="PRO_5018642262" evidence="8">
    <location>
        <begin position="21"/>
        <end position="335"/>
    </location>
</feature>
<evidence type="ECO:0000259" key="10">
    <source>
        <dbReference type="SMART" id="SM00848"/>
    </source>
</evidence>
<dbReference type="InterPro" id="IPR013128">
    <property type="entry name" value="Peptidase_C1A"/>
</dbReference>
<proteinExistence type="inferred from homology"/>
<dbReference type="PRINTS" id="PR00705">
    <property type="entry name" value="PAPAIN"/>
</dbReference>
<comment type="similarity">
    <text evidence="1">Belongs to the peptidase C1 family.</text>
</comment>
<evidence type="ECO:0000256" key="1">
    <source>
        <dbReference type="ARBA" id="ARBA00008455"/>
    </source>
</evidence>
<dbReference type="SMART" id="SM00848">
    <property type="entry name" value="Inhibitor_I29"/>
    <property type="match status" value="1"/>
</dbReference>
<sequence length="335" mass="37386">MKFLIALCIILWACAYNAMSRTLSEPSVVEAHQQWMMKYGRTYTNNSELEKRRKIFKENLEYIENFNNAGNKSYNLGLNLYSDLTSKEFIASHTGLKVPRHLSSSKKGSNTIHFNLSDDVPTKFDWRDEGAVTDVKNQQRCGCCWAFSAVAAIEGIVKIKTDSLTSLSEQQLVDCDEQNQGCNGGFMDDTFKYIIQNQGIASEAEYPYQGNDQTCQFNDQMTPAAQITSFVDVPANDEQQLLHAVAQQPISVGIAVGTEFQLYQKGVYSGTCGRDLNHAVTAVGYGVSEDGTKYWLIKNSWGKDWGEEGYIRMLRESGESEGQCGIAAHASYPTI</sequence>
<evidence type="ECO:0000256" key="3">
    <source>
        <dbReference type="ARBA" id="ARBA00022729"/>
    </source>
</evidence>
<dbReference type="SUPFAM" id="SSF54001">
    <property type="entry name" value="Cysteine proteinases"/>
    <property type="match status" value="1"/>
</dbReference>
<evidence type="ECO:0000256" key="2">
    <source>
        <dbReference type="ARBA" id="ARBA00022670"/>
    </source>
</evidence>
<dbReference type="InterPro" id="IPR000668">
    <property type="entry name" value="Peptidase_C1A_C"/>
</dbReference>
<dbReference type="Pfam" id="PF00112">
    <property type="entry name" value="Peptidase_C1"/>
    <property type="match status" value="1"/>
</dbReference>
<keyword evidence="5" id="KW-0788">Thiol protease</keyword>
<name>A0A2K3PRV5_TRIPR</name>
<dbReference type="InterPro" id="IPR039417">
    <property type="entry name" value="Peptidase_C1A_papain-like"/>
</dbReference>
<keyword evidence="4" id="KW-0378">Hydrolase</keyword>
<evidence type="ECO:0000256" key="5">
    <source>
        <dbReference type="ARBA" id="ARBA00022807"/>
    </source>
</evidence>
<comment type="caution">
    <text evidence="11">The sequence shown here is derived from an EMBL/GenBank/DDBJ whole genome shotgun (WGS) entry which is preliminary data.</text>
</comment>
<organism evidence="11 12">
    <name type="scientific">Trifolium pratense</name>
    <name type="common">Red clover</name>
    <dbReference type="NCBI Taxonomy" id="57577"/>
    <lineage>
        <taxon>Eukaryota</taxon>
        <taxon>Viridiplantae</taxon>
        <taxon>Streptophyta</taxon>
        <taxon>Embryophyta</taxon>
        <taxon>Tracheophyta</taxon>
        <taxon>Spermatophyta</taxon>
        <taxon>Magnoliopsida</taxon>
        <taxon>eudicotyledons</taxon>
        <taxon>Gunneridae</taxon>
        <taxon>Pentapetalae</taxon>
        <taxon>rosids</taxon>
        <taxon>fabids</taxon>
        <taxon>Fabales</taxon>
        <taxon>Fabaceae</taxon>
        <taxon>Papilionoideae</taxon>
        <taxon>50 kb inversion clade</taxon>
        <taxon>NPAAA clade</taxon>
        <taxon>Hologalegina</taxon>
        <taxon>IRL clade</taxon>
        <taxon>Trifolieae</taxon>
        <taxon>Trifolium</taxon>
    </lineage>
</organism>
<dbReference type="PROSITE" id="PS00139">
    <property type="entry name" value="THIOL_PROTEASE_CYS"/>
    <property type="match status" value="1"/>
</dbReference>
<evidence type="ECO:0000256" key="6">
    <source>
        <dbReference type="ARBA" id="ARBA00023157"/>
    </source>
</evidence>
<keyword evidence="7" id="KW-0325">Glycoprotein</keyword>
<protein>
    <submittedName>
        <fullName evidence="11">Cysteine proteinase</fullName>
    </submittedName>
</protein>
<evidence type="ECO:0000256" key="4">
    <source>
        <dbReference type="ARBA" id="ARBA00022801"/>
    </source>
</evidence>
<dbReference type="Proteomes" id="UP000236291">
    <property type="component" value="Unassembled WGS sequence"/>
</dbReference>
<evidence type="ECO:0000259" key="9">
    <source>
        <dbReference type="SMART" id="SM00645"/>
    </source>
</evidence>
<keyword evidence="2" id="KW-0645">Protease</keyword>
<dbReference type="GO" id="GO:0008234">
    <property type="term" value="F:cysteine-type peptidase activity"/>
    <property type="evidence" value="ECO:0007669"/>
    <property type="project" value="UniProtKB-KW"/>
</dbReference>
<dbReference type="InterPro" id="IPR038765">
    <property type="entry name" value="Papain-like_cys_pep_sf"/>
</dbReference>
<dbReference type="CDD" id="cd02248">
    <property type="entry name" value="Peptidase_C1A"/>
    <property type="match status" value="1"/>
</dbReference>
<evidence type="ECO:0000313" key="12">
    <source>
        <dbReference type="Proteomes" id="UP000236291"/>
    </source>
</evidence>
<feature type="domain" description="Cathepsin propeptide inhibitor" evidence="10">
    <location>
        <begin position="32"/>
        <end position="89"/>
    </location>
</feature>
<dbReference type="EMBL" id="ASHM01009862">
    <property type="protein sequence ID" value="PNY18001.1"/>
    <property type="molecule type" value="Genomic_DNA"/>
</dbReference>
<evidence type="ECO:0000256" key="7">
    <source>
        <dbReference type="ARBA" id="ARBA00023180"/>
    </source>
</evidence>
<dbReference type="InterPro" id="IPR025661">
    <property type="entry name" value="Pept_asp_AS"/>
</dbReference>
<keyword evidence="6" id="KW-1015">Disulfide bond</keyword>
<evidence type="ECO:0000256" key="8">
    <source>
        <dbReference type="SAM" id="SignalP"/>
    </source>
</evidence>
<gene>
    <name evidence="11" type="ORF">L195_g014758</name>
</gene>
<accession>A0A2K3PRV5</accession>
<dbReference type="InterPro" id="IPR000169">
    <property type="entry name" value="Pept_cys_AS"/>
</dbReference>
<dbReference type="PROSITE" id="PS00640">
    <property type="entry name" value="THIOL_PROTEASE_ASN"/>
    <property type="match status" value="1"/>
</dbReference>
<dbReference type="Gene3D" id="3.90.70.10">
    <property type="entry name" value="Cysteine proteinases"/>
    <property type="match status" value="1"/>
</dbReference>
<dbReference type="AlphaFoldDB" id="A0A2K3PRV5"/>
<keyword evidence="3 8" id="KW-0732">Signal</keyword>
<dbReference type="SMART" id="SM00645">
    <property type="entry name" value="Pept_C1"/>
    <property type="match status" value="1"/>
</dbReference>
<dbReference type="STRING" id="57577.A0A2K3PRV5"/>
<feature type="signal peptide" evidence="8">
    <location>
        <begin position="1"/>
        <end position="20"/>
    </location>
</feature>
<reference evidence="11 12" key="1">
    <citation type="journal article" date="2014" name="Am. J. Bot.">
        <title>Genome assembly and annotation for red clover (Trifolium pratense; Fabaceae).</title>
        <authorList>
            <person name="Istvanek J."/>
            <person name="Jaros M."/>
            <person name="Krenek A."/>
            <person name="Repkova J."/>
        </authorList>
    </citation>
    <scope>NUCLEOTIDE SEQUENCE [LARGE SCALE GENOMIC DNA]</scope>
    <source>
        <strain evidence="12">cv. Tatra</strain>
        <tissue evidence="11">Young leaves</tissue>
    </source>
</reference>
<dbReference type="PROSITE" id="PS00639">
    <property type="entry name" value="THIOL_PROTEASE_HIS"/>
    <property type="match status" value="1"/>
</dbReference>
<dbReference type="GO" id="GO:0006508">
    <property type="term" value="P:proteolysis"/>
    <property type="evidence" value="ECO:0007669"/>
    <property type="project" value="UniProtKB-KW"/>
</dbReference>
<feature type="domain" description="Peptidase C1A papain C-terminal" evidence="9">
    <location>
        <begin position="120"/>
        <end position="334"/>
    </location>
</feature>